<reference evidence="1" key="1">
    <citation type="submission" date="2021-05" db="EMBL/GenBank/DDBJ databases">
        <authorList>
            <person name="Alioto T."/>
            <person name="Alioto T."/>
            <person name="Gomez Garrido J."/>
        </authorList>
    </citation>
    <scope>NUCLEOTIDE SEQUENCE</scope>
</reference>
<name>A0A8D8GL03_CULPI</name>
<evidence type="ECO:0000313" key="1">
    <source>
        <dbReference type="EMBL" id="CAG6510584.1"/>
    </source>
</evidence>
<organism evidence="1">
    <name type="scientific">Culex pipiens</name>
    <name type="common">House mosquito</name>
    <dbReference type="NCBI Taxonomy" id="7175"/>
    <lineage>
        <taxon>Eukaryota</taxon>
        <taxon>Metazoa</taxon>
        <taxon>Ecdysozoa</taxon>
        <taxon>Arthropoda</taxon>
        <taxon>Hexapoda</taxon>
        <taxon>Insecta</taxon>
        <taxon>Pterygota</taxon>
        <taxon>Neoptera</taxon>
        <taxon>Endopterygota</taxon>
        <taxon>Diptera</taxon>
        <taxon>Nematocera</taxon>
        <taxon>Culicoidea</taxon>
        <taxon>Culicidae</taxon>
        <taxon>Culicinae</taxon>
        <taxon>Culicini</taxon>
        <taxon>Culex</taxon>
        <taxon>Culex</taxon>
    </lineage>
</organism>
<protein>
    <submittedName>
        <fullName evidence="1">(northern house mosquito) hypothetical protein</fullName>
    </submittedName>
</protein>
<accession>A0A8D8GL03</accession>
<dbReference type="EMBL" id="HBUE01266973">
    <property type="protein sequence ID" value="CAG6561988.1"/>
    <property type="molecule type" value="Transcribed_RNA"/>
</dbReference>
<dbReference type="AlphaFoldDB" id="A0A8D8GL03"/>
<sequence length="194" mass="22597">MWNGLPSHLRYHPGINRQQNLSQNLPNRLRLPEWLRAEPKWSMRCPIRMSGSFYTRTYHNTQVRHPRSVLAVWKCLSGHVRDNFRTGPAPGVPCCMHQRVRLSSWVRTECGRQVRSTVRVRVQPGMWSPRGVPRVRKWLSQDLPERAEPEPGDRVHRQVCGRVLLPGRFGAASQREVCFAEAVPDTDRNLHRWG</sequence>
<proteinExistence type="predicted"/>
<dbReference type="EMBL" id="HBUE01161779">
    <property type="protein sequence ID" value="CAG6510584.1"/>
    <property type="molecule type" value="Transcribed_RNA"/>
</dbReference>